<dbReference type="AlphaFoldDB" id="A0AAE9Z8J9"/>
<keyword evidence="2" id="KW-1185">Reference proteome</keyword>
<dbReference type="Proteomes" id="UP000032352">
    <property type="component" value="Chromosome pTvir"/>
</dbReference>
<gene>
    <name evidence="1" type="ORF">SG34_033095</name>
</gene>
<organism evidence="1 2">
    <name type="scientific">Thalassomonas viridans</name>
    <dbReference type="NCBI Taxonomy" id="137584"/>
    <lineage>
        <taxon>Bacteria</taxon>
        <taxon>Pseudomonadati</taxon>
        <taxon>Pseudomonadota</taxon>
        <taxon>Gammaproteobacteria</taxon>
        <taxon>Alteromonadales</taxon>
        <taxon>Colwelliaceae</taxon>
        <taxon>Thalassomonas</taxon>
    </lineage>
</organism>
<protein>
    <recommendedName>
        <fullName evidence="3">Transposase</fullName>
    </recommendedName>
</protein>
<reference evidence="1 2" key="2">
    <citation type="journal article" date="2022" name="Mar. Drugs">
        <title>Bioassay-Guided Fractionation Leads to the Detection of Cholic Acid Generated by the Rare Thalassomonas sp.</title>
        <authorList>
            <person name="Pheiffer F."/>
            <person name="Schneider Y.K."/>
            <person name="Hansen E.H."/>
            <person name="Andersen J.H."/>
            <person name="Isaksson J."/>
            <person name="Busche T."/>
            <person name="R C."/>
            <person name="Kalinowski J."/>
            <person name="Zyl L.V."/>
            <person name="Trindade M."/>
        </authorList>
    </citation>
    <scope>NUCLEOTIDE SEQUENCE [LARGE SCALE GENOMIC DNA]</scope>
    <source>
        <strain evidence="1 2">XOM25</strain>
    </source>
</reference>
<dbReference type="EMBL" id="CP059734">
    <property type="protein sequence ID" value="WDE08740.1"/>
    <property type="molecule type" value="Genomic_DNA"/>
</dbReference>
<evidence type="ECO:0000313" key="2">
    <source>
        <dbReference type="Proteomes" id="UP000032352"/>
    </source>
</evidence>
<accession>A0AAE9Z8J9</accession>
<name>A0AAE9Z8J9_9GAMM</name>
<sequence length="34" mass="3646">MGCGAHARRKFKEAEIAQARTSRALVQSDESLAG</sequence>
<proteinExistence type="predicted"/>
<reference evidence="1 2" key="1">
    <citation type="journal article" date="2015" name="Genome Announc.">
        <title>Draft Genome Sequences of Marine Isolates of Thalassomonas viridans and Thalassomonas actiniarum.</title>
        <authorList>
            <person name="Olonade I."/>
            <person name="van Zyl L.J."/>
            <person name="Trindade M."/>
        </authorList>
    </citation>
    <scope>NUCLEOTIDE SEQUENCE [LARGE SCALE GENOMIC DNA]</scope>
    <source>
        <strain evidence="1 2">XOM25</strain>
    </source>
</reference>
<dbReference type="KEGG" id="tvd:SG34_033095"/>
<evidence type="ECO:0000313" key="1">
    <source>
        <dbReference type="EMBL" id="WDE08740.1"/>
    </source>
</evidence>
<evidence type="ECO:0008006" key="3">
    <source>
        <dbReference type="Google" id="ProtNLM"/>
    </source>
</evidence>